<keyword evidence="2" id="KW-1003">Cell membrane</keyword>
<feature type="transmembrane region" description="Helical" evidence="6">
    <location>
        <begin position="247"/>
        <end position="268"/>
    </location>
</feature>
<evidence type="ECO:0000259" key="8">
    <source>
        <dbReference type="Pfam" id="PF17775"/>
    </source>
</evidence>
<evidence type="ECO:0000256" key="3">
    <source>
        <dbReference type="ARBA" id="ARBA00022692"/>
    </source>
</evidence>
<dbReference type="InterPro" id="IPR048469">
    <property type="entry name" value="YchJ-like_M"/>
</dbReference>
<dbReference type="Proteomes" id="UP000678499">
    <property type="component" value="Unassembled WGS sequence"/>
</dbReference>
<evidence type="ECO:0000256" key="5">
    <source>
        <dbReference type="ARBA" id="ARBA00023136"/>
    </source>
</evidence>
<accession>A0A7R9GJN6</accession>
<protein>
    <recommendedName>
        <fullName evidence="11">Trimeric intracellular cation channel family protein</fullName>
    </recommendedName>
</protein>
<feature type="domain" description="YchJ-like middle NTF2-like" evidence="8">
    <location>
        <begin position="30"/>
        <end position="126"/>
    </location>
</feature>
<organism evidence="9">
    <name type="scientific">Notodromas monacha</name>
    <dbReference type="NCBI Taxonomy" id="399045"/>
    <lineage>
        <taxon>Eukaryota</taxon>
        <taxon>Metazoa</taxon>
        <taxon>Ecdysozoa</taxon>
        <taxon>Arthropoda</taxon>
        <taxon>Crustacea</taxon>
        <taxon>Oligostraca</taxon>
        <taxon>Ostracoda</taxon>
        <taxon>Podocopa</taxon>
        <taxon>Podocopida</taxon>
        <taxon>Cypridocopina</taxon>
        <taxon>Cypridoidea</taxon>
        <taxon>Cyprididae</taxon>
        <taxon>Notodromas</taxon>
    </lineage>
</organism>
<dbReference type="SUPFAM" id="SSF54427">
    <property type="entry name" value="NTF2-like"/>
    <property type="match status" value="1"/>
</dbReference>
<dbReference type="AlphaFoldDB" id="A0A7R9GJN6"/>
<feature type="transmembrane region" description="Helical" evidence="6">
    <location>
        <begin position="220"/>
        <end position="241"/>
    </location>
</feature>
<feature type="transmembrane region" description="Helical" evidence="6">
    <location>
        <begin position="158"/>
        <end position="176"/>
    </location>
</feature>
<feature type="transmembrane region" description="Helical" evidence="6">
    <location>
        <begin position="306"/>
        <end position="325"/>
    </location>
</feature>
<dbReference type="PANTHER" id="PTHR30506:SF3">
    <property type="entry name" value="UPF0126 INNER MEMBRANE PROTEIN YADS-RELATED"/>
    <property type="match status" value="1"/>
</dbReference>
<evidence type="ECO:0000256" key="4">
    <source>
        <dbReference type="ARBA" id="ARBA00022989"/>
    </source>
</evidence>
<evidence type="ECO:0000256" key="1">
    <source>
        <dbReference type="ARBA" id="ARBA00004651"/>
    </source>
</evidence>
<dbReference type="OrthoDB" id="8300359at2759"/>
<dbReference type="Gene3D" id="3.10.450.50">
    <property type="match status" value="1"/>
</dbReference>
<evidence type="ECO:0000313" key="9">
    <source>
        <dbReference type="EMBL" id="CAD7283602.1"/>
    </source>
</evidence>
<dbReference type="Pfam" id="PF03458">
    <property type="entry name" value="Gly_transporter"/>
    <property type="match status" value="2"/>
</dbReference>
<feature type="domain" description="Glycine transporter" evidence="7">
    <location>
        <begin position="223"/>
        <end position="295"/>
    </location>
</feature>
<dbReference type="Pfam" id="PF17775">
    <property type="entry name" value="YchJ_M-like"/>
    <property type="match status" value="1"/>
</dbReference>
<feature type="transmembrane region" description="Helical" evidence="6">
    <location>
        <begin position="196"/>
        <end position="213"/>
    </location>
</feature>
<dbReference type="PANTHER" id="PTHR30506">
    <property type="entry name" value="INNER MEMBRANE PROTEIN"/>
    <property type="match status" value="1"/>
</dbReference>
<name>A0A7R9GJN6_9CRUS</name>
<keyword evidence="10" id="KW-1185">Reference proteome</keyword>
<comment type="subcellular location">
    <subcellularLocation>
        <location evidence="1">Cell membrane</location>
        <topology evidence="1">Multi-pass membrane protein</topology>
    </subcellularLocation>
</comment>
<dbReference type="InterPro" id="IPR005115">
    <property type="entry name" value="Gly_transporter"/>
</dbReference>
<dbReference type="EMBL" id="OA887731">
    <property type="protein sequence ID" value="CAD7283602.1"/>
    <property type="molecule type" value="Genomic_DNA"/>
</dbReference>
<keyword evidence="4 6" id="KW-1133">Transmembrane helix</keyword>
<dbReference type="EMBL" id="CAJPEX010005694">
    <property type="protein sequence ID" value="CAG0923754.1"/>
    <property type="molecule type" value="Genomic_DNA"/>
</dbReference>
<evidence type="ECO:0008006" key="11">
    <source>
        <dbReference type="Google" id="ProtNLM"/>
    </source>
</evidence>
<keyword evidence="5 6" id="KW-0472">Membrane</keyword>
<dbReference type="InterPro" id="IPR032710">
    <property type="entry name" value="NTF2-like_dom_sf"/>
</dbReference>
<evidence type="ECO:0000313" key="10">
    <source>
        <dbReference type="Proteomes" id="UP000678499"/>
    </source>
</evidence>
<feature type="transmembrane region" description="Helical" evidence="6">
    <location>
        <begin position="280"/>
        <end position="300"/>
    </location>
</feature>
<dbReference type="GO" id="GO:0005886">
    <property type="term" value="C:plasma membrane"/>
    <property type="evidence" value="ECO:0007669"/>
    <property type="project" value="UniProtKB-SubCell"/>
</dbReference>
<evidence type="ECO:0000259" key="7">
    <source>
        <dbReference type="Pfam" id="PF03458"/>
    </source>
</evidence>
<feature type="domain" description="Glycine transporter" evidence="7">
    <location>
        <begin position="141"/>
        <end position="211"/>
    </location>
</feature>
<evidence type="ECO:0000256" key="6">
    <source>
        <dbReference type="SAM" id="Phobius"/>
    </source>
</evidence>
<gene>
    <name evidence="9" type="ORF">NMOB1V02_LOCUS11215</name>
</gene>
<dbReference type="NCBIfam" id="NF002486">
    <property type="entry name" value="PRK01752.1"/>
    <property type="match status" value="1"/>
</dbReference>
<evidence type="ECO:0000256" key="2">
    <source>
        <dbReference type="ARBA" id="ARBA00022475"/>
    </source>
</evidence>
<keyword evidence="3 6" id="KW-0812">Transmembrane</keyword>
<proteinExistence type="predicted"/>
<reference evidence="9" key="1">
    <citation type="submission" date="2020-11" db="EMBL/GenBank/DDBJ databases">
        <authorList>
            <person name="Tran Van P."/>
        </authorList>
    </citation>
    <scope>NUCLEOTIDE SEQUENCE</scope>
</reference>
<sequence>MSNVECPCGQGEYEQCCQPLHLGQSRAQSATQLMRSRYSAFAKQQIDYIVQTTALGQQQALDVAAIAEWSRSNQWLKLDVVQANEKLDKNHAMVEFKAHYHDGTSPQIHHEISHFVKHAEAWYFLDPTTEMQITMKQACICAITAEAMTGALSAGRRSMDWFGVVIIACVTALGGGSVRDVLLGHYPLTWVKHPEYLMLTCFAAFMTILIAKWMRHLRNIFLVLDALGLIGFTIIGCQIALEMGHGFVVSAVAGVLTGVSGGILRDILCNDVPLVFRRELYASISFVAVIFYWGCIQLGLSLELTVISTLIFGFSLRLIAIYFGLEMPKFIYQDDDEQSASSKDAS</sequence>